<dbReference type="RefSeq" id="WP_386411163.1">
    <property type="nucleotide sequence ID" value="NZ_JBHTJH010000025.1"/>
</dbReference>
<proteinExistence type="predicted"/>
<dbReference type="Gene3D" id="3.40.50.2000">
    <property type="entry name" value="Glycogen Phosphorylase B"/>
    <property type="match status" value="2"/>
</dbReference>
<sequence length="337" mass="38279">MLKILYIGNNLQKKGRTTSTIDSLGKLLEARYKVYYASSINNKFFRLMHMLFSVIKRRKVNVVLIDTYSTFNFYYAYLVSLFCRMLRLPYIPILHGGNLPNRILQSPKMSTAVFKNAVTNVSPSKYMLEAFENLGYDNVTYIPNNIELDHYQYRSRSEVQPKLLWVRSFSSIYNPTMAVEVLKILLDKGYEASLCMVGPEKDGSLEATKEKAKALGVEVTFTGKLTKEEWIKRSEDHDIFVNTTNFDNMPVSVIEAMALGLPVVSTKVGGIPFLLEDGKDAMLVAPHDKIAMAAAVEELVSRPDIVKSITGHARTKAETFDWQTIKNQWFKLLDDVA</sequence>
<name>A0ABW3D211_9FLAO</name>
<keyword evidence="1" id="KW-0328">Glycosyltransferase</keyword>
<comment type="caution">
    <text evidence="1">The sequence shown here is derived from an EMBL/GenBank/DDBJ whole genome shotgun (WGS) entry which is preliminary data.</text>
</comment>
<dbReference type="Proteomes" id="UP001596978">
    <property type="component" value="Unassembled WGS sequence"/>
</dbReference>
<organism evidence="1 2">
    <name type="scientific">Sungkyunkwania multivorans</name>
    <dbReference type="NCBI Taxonomy" id="1173618"/>
    <lineage>
        <taxon>Bacteria</taxon>
        <taxon>Pseudomonadati</taxon>
        <taxon>Bacteroidota</taxon>
        <taxon>Flavobacteriia</taxon>
        <taxon>Flavobacteriales</taxon>
        <taxon>Flavobacteriaceae</taxon>
        <taxon>Sungkyunkwania</taxon>
    </lineage>
</organism>
<dbReference type="Pfam" id="PF13692">
    <property type="entry name" value="Glyco_trans_1_4"/>
    <property type="match status" value="1"/>
</dbReference>
<dbReference type="SUPFAM" id="SSF53756">
    <property type="entry name" value="UDP-Glycosyltransferase/glycogen phosphorylase"/>
    <property type="match status" value="1"/>
</dbReference>
<dbReference type="CDD" id="cd03801">
    <property type="entry name" value="GT4_PimA-like"/>
    <property type="match status" value="1"/>
</dbReference>
<accession>A0ABW3D211</accession>
<evidence type="ECO:0000313" key="2">
    <source>
        <dbReference type="Proteomes" id="UP001596978"/>
    </source>
</evidence>
<dbReference type="EMBL" id="JBHTJH010000025">
    <property type="protein sequence ID" value="MFD0864119.1"/>
    <property type="molecule type" value="Genomic_DNA"/>
</dbReference>
<dbReference type="PANTHER" id="PTHR45947:SF3">
    <property type="entry name" value="SULFOQUINOVOSYL TRANSFERASE SQD2"/>
    <property type="match status" value="1"/>
</dbReference>
<dbReference type="PANTHER" id="PTHR45947">
    <property type="entry name" value="SULFOQUINOVOSYL TRANSFERASE SQD2"/>
    <property type="match status" value="1"/>
</dbReference>
<evidence type="ECO:0000313" key="1">
    <source>
        <dbReference type="EMBL" id="MFD0864119.1"/>
    </source>
</evidence>
<protein>
    <submittedName>
        <fullName evidence="1">Glycosyltransferase family 4 protein</fullName>
        <ecNumber evidence="1">2.4.-.-</ecNumber>
    </submittedName>
</protein>
<reference evidence="2" key="1">
    <citation type="journal article" date="2019" name="Int. J. Syst. Evol. Microbiol.">
        <title>The Global Catalogue of Microorganisms (GCM) 10K type strain sequencing project: providing services to taxonomists for standard genome sequencing and annotation.</title>
        <authorList>
            <consortium name="The Broad Institute Genomics Platform"/>
            <consortium name="The Broad Institute Genome Sequencing Center for Infectious Disease"/>
            <person name="Wu L."/>
            <person name="Ma J."/>
        </authorList>
    </citation>
    <scope>NUCLEOTIDE SEQUENCE [LARGE SCALE GENOMIC DNA]</scope>
    <source>
        <strain evidence="2">CCUG 62952</strain>
    </source>
</reference>
<dbReference type="EC" id="2.4.-.-" evidence="1"/>
<keyword evidence="1" id="KW-0808">Transferase</keyword>
<dbReference type="GO" id="GO:0016757">
    <property type="term" value="F:glycosyltransferase activity"/>
    <property type="evidence" value="ECO:0007669"/>
    <property type="project" value="UniProtKB-KW"/>
</dbReference>
<dbReference type="InterPro" id="IPR050194">
    <property type="entry name" value="Glycosyltransferase_grp1"/>
</dbReference>
<gene>
    <name evidence="1" type="ORF">ACFQ1M_18030</name>
</gene>
<keyword evidence="2" id="KW-1185">Reference proteome</keyword>